<name>A0A430BRV5_SPHYA</name>
<reference evidence="1 2" key="1">
    <citation type="submission" date="2018-07" db="EMBL/GenBank/DDBJ databases">
        <title>Genomic and Epidemiologic Investigation of an Indolent Hospital Outbreak.</title>
        <authorList>
            <person name="Johnson R.C."/>
            <person name="Deming C."/>
            <person name="Conlan S."/>
            <person name="Zellmer C.J."/>
            <person name="Michelin A.V."/>
            <person name="Lee-Lin S."/>
            <person name="Thomas P.J."/>
            <person name="Park M."/>
            <person name="Weingarten R.A."/>
            <person name="Less J."/>
            <person name="Dekker J.P."/>
            <person name="Frank K.M."/>
            <person name="Musser K.A."/>
            <person name="Mcquiston J.R."/>
            <person name="Henderson D.K."/>
            <person name="Lau A.F."/>
            <person name="Palmore T.N."/>
            <person name="Segre J.A."/>
        </authorList>
    </citation>
    <scope>NUCLEOTIDE SEQUENCE [LARGE SCALE GENOMIC DNA]</scope>
    <source>
        <strain evidence="1 2">SK-NIH.Env6_1116</strain>
    </source>
</reference>
<dbReference type="AlphaFoldDB" id="A0A430BRV5"/>
<gene>
    <name evidence="1" type="ORF">DAH51_16150</name>
</gene>
<proteinExistence type="predicted"/>
<sequence length="78" mass="8457">MLLAGLTFYPMGNVFYQVAQSIAFVGDDLPSFFLEKGNAFGLQLMRDPDAGGIGKDRLSQILARSCLEIIVSDVDLDA</sequence>
<protein>
    <submittedName>
        <fullName evidence="1">Uncharacterized protein</fullName>
    </submittedName>
</protein>
<dbReference type="Proteomes" id="UP000287401">
    <property type="component" value="Unassembled WGS sequence"/>
</dbReference>
<organism evidence="1 2">
    <name type="scientific">Sphingobium yanoikuyae</name>
    <name type="common">Sphingomonas yanoikuyae</name>
    <dbReference type="NCBI Taxonomy" id="13690"/>
    <lineage>
        <taxon>Bacteria</taxon>
        <taxon>Pseudomonadati</taxon>
        <taxon>Pseudomonadota</taxon>
        <taxon>Alphaproteobacteria</taxon>
        <taxon>Sphingomonadales</taxon>
        <taxon>Sphingomonadaceae</taxon>
        <taxon>Sphingobium</taxon>
    </lineage>
</organism>
<evidence type="ECO:0000313" key="2">
    <source>
        <dbReference type="Proteomes" id="UP000287401"/>
    </source>
</evidence>
<accession>A0A430BRV5</accession>
<evidence type="ECO:0000313" key="1">
    <source>
        <dbReference type="EMBL" id="RSU55468.1"/>
    </source>
</evidence>
<comment type="caution">
    <text evidence="1">The sequence shown here is derived from an EMBL/GenBank/DDBJ whole genome shotgun (WGS) entry which is preliminary data.</text>
</comment>
<dbReference type="EMBL" id="QRAL01000018">
    <property type="protein sequence ID" value="RSU55468.1"/>
    <property type="molecule type" value="Genomic_DNA"/>
</dbReference>